<sequence length="166" mass="17043">MSFRVALAVLALALGPAVALSQNAEIAFGALSHDKTLPVEVTAERLSVDQSDGTAIFTGEVLVGQGDMRLSADEVLVVYAGEGSASRRIARMEASGQVVLALGAEAAEADRAVYTIDSGSIVMTGNVLLTQGQSAISGERLVVDLDRGTGSMEGRVRTVLQPGGAQ</sequence>
<keyword evidence="2 4" id="KW-0732">Signal</keyword>
<keyword evidence="3" id="KW-0574">Periplasm</keyword>
<dbReference type="GO" id="GO:0001530">
    <property type="term" value="F:lipopolysaccharide binding"/>
    <property type="evidence" value="ECO:0007669"/>
    <property type="project" value="InterPro"/>
</dbReference>
<evidence type="ECO:0000256" key="4">
    <source>
        <dbReference type="SAM" id="SignalP"/>
    </source>
</evidence>
<evidence type="ECO:0000313" key="7">
    <source>
        <dbReference type="Proteomes" id="UP000294835"/>
    </source>
</evidence>
<dbReference type="InterPro" id="IPR014340">
    <property type="entry name" value="LptA"/>
</dbReference>
<dbReference type="Gene3D" id="2.60.450.10">
    <property type="entry name" value="Lipopolysaccharide (LPS) transport protein A like domain"/>
    <property type="match status" value="1"/>
</dbReference>
<dbReference type="GO" id="GO:0015920">
    <property type="term" value="P:lipopolysaccharide transport"/>
    <property type="evidence" value="ECO:0007669"/>
    <property type="project" value="InterPro"/>
</dbReference>
<feature type="domain" description="Organic solvent tolerance-like N-terminal" evidence="5">
    <location>
        <begin position="40"/>
        <end position="148"/>
    </location>
</feature>
<name>A0A4R2PYF0_9RHOB</name>
<keyword evidence="1" id="KW-0813">Transport</keyword>
<comment type="caution">
    <text evidence="6">The sequence shown here is derived from an EMBL/GenBank/DDBJ whole genome shotgun (WGS) entry which is preliminary data.</text>
</comment>
<reference evidence="6 7" key="1">
    <citation type="submission" date="2019-03" db="EMBL/GenBank/DDBJ databases">
        <title>Genomic Encyclopedia of Type Strains, Phase IV (KMG-IV): sequencing the most valuable type-strain genomes for metagenomic binning, comparative biology and taxonomic classification.</title>
        <authorList>
            <person name="Goeker M."/>
        </authorList>
    </citation>
    <scope>NUCLEOTIDE SEQUENCE [LARGE SCALE GENOMIC DNA]</scope>
    <source>
        <strain evidence="6 7">DSM 18063</strain>
    </source>
</reference>
<protein>
    <submittedName>
        <fullName evidence="6">Lipopolysaccharide export system protein LptA</fullName>
    </submittedName>
</protein>
<accession>A0A4R2PYF0</accession>
<dbReference type="NCBIfam" id="TIGR03002">
    <property type="entry name" value="outer_YhbN_LptA"/>
    <property type="match status" value="1"/>
</dbReference>
<dbReference type="Proteomes" id="UP000294835">
    <property type="component" value="Unassembled WGS sequence"/>
</dbReference>
<proteinExistence type="predicted"/>
<dbReference type="GO" id="GO:0030288">
    <property type="term" value="C:outer membrane-bounded periplasmic space"/>
    <property type="evidence" value="ECO:0007669"/>
    <property type="project" value="TreeGrafter"/>
</dbReference>
<dbReference type="GO" id="GO:0017089">
    <property type="term" value="F:glycolipid transfer activity"/>
    <property type="evidence" value="ECO:0007669"/>
    <property type="project" value="TreeGrafter"/>
</dbReference>
<evidence type="ECO:0000256" key="3">
    <source>
        <dbReference type="ARBA" id="ARBA00022764"/>
    </source>
</evidence>
<feature type="chain" id="PRO_5020325732" evidence="4">
    <location>
        <begin position="22"/>
        <end position="166"/>
    </location>
</feature>
<dbReference type="OrthoDB" id="9811926at2"/>
<evidence type="ECO:0000259" key="5">
    <source>
        <dbReference type="Pfam" id="PF03968"/>
    </source>
</evidence>
<dbReference type="InterPro" id="IPR005653">
    <property type="entry name" value="OstA-like_N"/>
</dbReference>
<dbReference type="RefSeq" id="WP_132463154.1">
    <property type="nucleotide sequence ID" value="NZ_SLXP01000008.1"/>
</dbReference>
<dbReference type="Pfam" id="PF03968">
    <property type="entry name" value="LptD_N"/>
    <property type="match status" value="1"/>
</dbReference>
<evidence type="ECO:0000256" key="1">
    <source>
        <dbReference type="ARBA" id="ARBA00022448"/>
    </source>
</evidence>
<dbReference type="PANTHER" id="PTHR36504">
    <property type="entry name" value="LIPOPOLYSACCHARIDE EXPORT SYSTEM PROTEIN LPTA"/>
    <property type="match status" value="1"/>
</dbReference>
<gene>
    <name evidence="6" type="ORF">EV662_10893</name>
</gene>
<keyword evidence="7" id="KW-1185">Reference proteome</keyword>
<evidence type="ECO:0000313" key="6">
    <source>
        <dbReference type="EMBL" id="TCP40218.1"/>
    </source>
</evidence>
<dbReference type="InterPro" id="IPR052037">
    <property type="entry name" value="LPS_export_LptA"/>
</dbReference>
<organism evidence="6 7">
    <name type="scientific">Rhodovulum marinum</name>
    <dbReference type="NCBI Taxonomy" id="320662"/>
    <lineage>
        <taxon>Bacteria</taxon>
        <taxon>Pseudomonadati</taxon>
        <taxon>Pseudomonadota</taxon>
        <taxon>Alphaproteobacteria</taxon>
        <taxon>Rhodobacterales</taxon>
        <taxon>Paracoccaceae</taxon>
        <taxon>Rhodovulum</taxon>
    </lineage>
</organism>
<dbReference type="EMBL" id="SLXP01000008">
    <property type="protein sequence ID" value="TCP40218.1"/>
    <property type="molecule type" value="Genomic_DNA"/>
</dbReference>
<dbReference type="PANTHER" id="PTHR36504:SF1">
    <property type="entry name" value="LIPOPOLYSACCHARIDE EXPORT SYSTEM PROTEIN LPTA"/>
    <property type="match status" value="1"/>
</dbReference>
<dbReference type="GO" id="GO:0009279">
    <property type="term" value="C:cell outer membrane"/>
    <property type="evidence" value="ECO:0007669"/>
    <property type="project" value="TreeGrafter"/>
</dbReference>
<evidence type="ECO:0000256" key="2">
    <source>
        <dbReference type="ARBA" id="ARBA00022729"/>
    </source>
</evidence>
<feature type="signal peptide" evidence="4">
    <location>
        <begin position="1"/>
        <end position="21"/>
    </location>
</feature>
<dbReference type="AlphaFoldDB" id="A0A4R2PYF0"/>